<keyword evidence="2" id="KW-0436">Ligase</keyword>
<feature type="domain" description="AMP-dependent synthetase/ligase" evidence="3">
    <location>
        <begin position="223"/>
        <end position="353"/>
    </location>
</feature>
<evidence type="ECO:0000313" key="6">
    <source>
        <dbReference type="Proteomes" id="UP001152087"/>
    </source>
</evidence>
<dbReference type="Proteomes" id="UP001152087">
    <property type="component" value="Unassembled WGS sequence"/>
</dbReference>
<gene>
    <name evidence="5" type="ORF">NW755_014286</name>
</gene>
<proteinExistence type="inferred from homology"/>
<dbReference type="Gene3D" id="3.40.50.980">
    <property type="match status" value="2"/>
</dbReference>
<evidence type="ECO:0000256" key="1">
    <source>
        <dbReference type="ARBA" id="ARBA00006432"/>
    </source>
</evidence>
<dbReference type="SUPFAM" id="SSF56801">
    <property type="entry name" value="Acetyl-CoA synthetase-like"/>
    <property type="match status" value="1"/>
</dbReference>
<dbReference type="PROSITE" id="PS00455">
    <property type="entry name" value="AMP_BINDING"/>
    <property type="match status" value="1"/>
</dbReference>
<dbReference type="AlphaFoldDB" id="A0A9W8UUG2"/>
<dbReference type="PANTHER" id="PTHR24096">
    <property type="entry name" value="LONG-CHAIN-FATTY-ACID--COA LIGASE"/>
    <property type="match status" value="1"/>
</dbReference>
<name>A0A9W8UUG2_9HYPO</name>
<sequence>MAVENAPADAVFPKTDLWTFLFQRPDRSFPDSQVILTDAGTERSYTFSDLLRLTPHIGHLLQSRCGLNKGDVLSVVTSNSIDVPPVIWGALSVGVVVNPLNPAFTVNELAHYFKSAGAKAVVTQKESYAAVLEARRGTGLRPDHIIVLDDDDTSSVWLPSSSSLPEPAPHVSAIKNPEQELSFLVYSSGTTGLPKGVMLSHTNVVANLIQMASIDEGMFELEAACRCVHVHKITYVYIVPPVALQFLQNPVVERYDLSSIRLLTSAAAPLSVELIHALKQRRGLIIRQLYGMSECSPCTHGQTFADAKKHPGSVGRPIAGVSVRFMPVDGEASSARREGELWVKGPNVFLGYYNNPQATEESLTSDGYYKTGDVGYEDPHGNLIITDRIKELIKYKGFQIAPAELEDILHGHPAVADCAVVGVPEGQVGSELPRAFVKPADSVQEGPKLAEELQAHVNGKVAHYKRLRGGVIFLETIPRNPSGKILRRELKKSFASKI</sequence>
<dbReference type="Pfam" id="PF13193">
    <property type="entry name" value="AMP-binding_C"/>
    <property type="match status" value="1"/>
</dbReference>
<reference evidence="5" key="1">
    <citation type="submission" date="2022-09" db="EMBL/GenBank/DDBJ databases">
        <title>Fusarium specimens isolated from Avocado Roots.</title>
        <authorList>
            <person name="Stajich J."/>
            <person name="Roper C."/>
            <person name="Heimlech-Rivalta G."/>
        </authorList>
    </citation>
    <scope>NUCLEOTIDE SEQUENCE</scope>
    <source>
        <strain evidence="5">A02</strain>
    </source>
</reference>
<keyword evidence="6" id="KW-1185">Reference proteome</keyword>
<organism evidence="5 6">
    <name type="scientific">Fusarium falciforme</name>
    <dbReference type="NCBI Taxonomy" id="195108"/>
    <lineage>
        <taxon>Eukaryota</taxon>
        <taxon>Fungi</taxon>
        <taxon>Dikarya</taxon>
        <taxon>Ascomycota</taxon>
        <taxon>Pezizomycotina</taxon>
        <taxon>Sordariomycetes</taxon>
        <taxon>Hypocreomycetidae</taxon>
        <taxon>Hypocreales</taxon>
        <taxon>Nectriaceae</taxon>
        <taxon>Fusarium</taxon>
        <taxon>Fusarium solani species complex</taxon>
    </lineage>
</organism>
<dbReference type="Gene3D" id="3.40.50.12780">
    <property type="entry name" value="N-terminal domain of ligase-like"/>
    <property type="match status" value="1"/>
</dbReference>
<evidence type="ECO:0000259" key="4">
    <source>
        <dbReference type="Pfam" id="PF13193"/>
    </source>
</evidence>
<dbReference type="EMBL" id="JAOQAV010000164">
    <property type="protein sequence ID" value="KAJ4176692.1"/>
    <property type="molecule type" value="Genomic_DNA"/>
</dbReference>
<accession>A0A9W8UUG2</accession>
<evidence type="ECO:0000256" key="2">
    <source>
        <dbReference type="ARBA" id="ARBA00022598"/>
    </source>
</evidence>
<comment type="similarity">
    <text evidence="1">Belongs to the ATP-dependent AMP-binding enzyme family.</text>
</comment>
<comment type="caution">
    <text evidence="5">The sequence shown here is derived from an EMBL/GenBank/DDBJ whole genome shotgun (WGS) entry which is preliminary data.</text>
</comment>
<dbReference type="InterPro" id="IPR045851">
    <property type="entry name" value="AMP-bd_C_sf"/>
</dbReference>
<protein>
    <submittedName>
        <fullName evidence="5">Uncharacterized protein</fullName>
    </submittedName>
</protein>
<evidence type="ECO:0000259" key="3">
    <source>
        <dbReference type="Pfam" id="PF00501"/>
    </source>
</evidence>
<dbReference type="Gene3D" id="3.30.300.30">
    <property type="match status" value="1"/>
</dbReference>
<dbReference type="InterPro" id="IPR000873">
    <property type="entry name" value="AMP-dep_synth/lig_dom"/>
</dbReference>
<dbReference type="InterPro" id="IPR042099">
    <property type="entry name" value="ANL_N_sf"/>
</dbReference>
<dbReference type="InterPro" id="IPR025110">
    <property type="entry name" value="AMP-bd_C"/>
</dbReference>
<feature type="domain" description="AMP-binding enzyme C-terminal" evidence="4">
    <location>
        <begin position="404"/>
        <end position="484"/>
    </location>
</feature>
<feature type="domain" description="AMP-dependent synthetase/ligase" evidence="3">
    <location>
        <begin position="26"/>
        <end position="214"/>
    </location>
</feature>
<evidence type="ECO:0000313" key="5">
    <source>
        <dbReference type="EMBL" id="KAJ4176692.1"/>
    </source>
</evidence>
<dbReference type="InterPro" id="IPR020845">
    <property type="entry name" value="AMP-binding_CS"/>
</dbReference>
<dbReference type="PANTHER" id="PTHR24096:SF149">
    <property type="entry name" value="AMP-BINDING DOMAIN-CONTAINING PROTEIN-RELATED"/>
    <property type="match status" value="1"/>
</dbReference>
<dbReference type="GO" id="GO:0016405">
    <property type="term" value="F:CoA-ligase activity"/>
    <property type="evidence" value="ECO:0007669"/>
    <property type="project" value="TreeGrafter"/>
</dbReference>
<dbReference type="Pfam" id="PF00501">
    <property type="entry name" value="AMP-binding"/>
    <property type="match status" value="2"/>
</dbReference>